<evidence type="ECO:0000313" key="3">
    <source>
        <dbReference type="Proteomes" id="UP000275846"/>
    </source>
</evidence>
<gene>
    <name evidence="2" type="ORF">SSLN_LOCUS16777</name>
</gene>
<sequence>MTRSTISHVQLTYWWPHLPQLSSVASAKSLSSKHPWVLQADFHRRHQQGGALINDIQQAFRLLGRRAFPTLDAKALNTRVLEQLVASVRDPQTRKTLLQDRPPTLNKALALALEEEVLQATCEQPPRSLFSVKAVQPHSFHDASTQMPWQPCSCGSSTRRNNCRRPQTQRPNKPQARRTIVPIDSSPAPCNGENPAACKDDNSSDQGRANTIAVCLQSLCLC</sequence>
<proteinExistence type="predicted"/>
<feature type="compositionally biased region" description="Polar residues" evidence="1">
    <location>
        <begin position="142"/>
        <end position="172"/>
    </location>
</feature>
<protein>
    <submittedName>
        <fullName evidence="2 4">Uncharacterized protein</fullName>
    </submittedName>
</protein>
<accession>A0A183TJX9</accession>
<evidence type="ECO:0000313" key="2">
    <source>
        <dbReference type="EMBL" id="VDM03163.1"/>
    </source>
</evidence>
<keyword evidence="3" id="KW-1185">Reference proteome</keyword>
<reference evidence="2 3" key="2">
    <citation type="submission" date="2018-11" db="EMBL/GenBank/DDBJ databases">
        <authorList>
            <consortium name="Pathogen Informatics"/>
        </authorList>
    </citation>
    <scope>NUCLEOTIDE SEQUENCE [LARGE SCALE GENOMIC DNA]</scope>
    <source>
        <strain evidence="2 3">NST_G2</strain>
    </source>
</reference>
<organism evidence="4">
    <name type="scientific">Schistocephalus solidus</name>
    <name type="common">Tapeworm</name>
    <dbReference type="NCBI Taxonomy" id="70667"/>
    <lineage>
        <taxon>Eukaryota</taxon>
        <taxon>Metazoa</taxon>
        <taxon>Spiralia</taxon>
        <taxon>Lophotrochozoa</taxon>
        <taxon>Platyhelminthes</taxon>
        <taxon>Cestoda</taxon>
        <taxon>Eucestoda</taxon>
        <taxon>Diphyllobothriidea</taxon>
        <taxon>Diphyllobothriidae</taxon>
        <taxon>Schistocephalus</taxon>
    </lineage>
</organism>
<feature type="region of interest" description="Disordered" evidence="1">
    <location>
        <begin position="141"/>
        <end position="206"/>
    </location>
</feature>
<reference evidence="4" key="1">
    <citation type="submission" date="2016-06" db="UniProtKB">
        <authorList>
            <consortium name="WormBaseParasite"/>
        </authorList>
    </citation>
    <scope>IDENTIFICATION</scope>
</reference>
<dbReference type="AlphaFoldDB" id="A0A183TJX9"/>
<name>A0A183TJX9_SCHSO</name>
<dbReference type="OrthoDB" id="6263525at2759"/>
<dbReference type="Proteomes" id="UP000275846">
    <property type="component" value="Unassembled WGS sequence"/>
</dbReference>
<evidence type="ECO:0000313" key="4">
    <source>
        <dbReference type="WBParaSite" id="SSLN_0001741701-mRNA-1"/>
    </source>
</evidence>
<evidence type="ECO:0000256" key="1">
    <source>
        <dbReference type="SAM" id="MobiDB-lite"/>
    </source>
</evidence>
<dbReference type="WBParaSite" id="SSLN_0001741701-mRNA-1">
    <property type="protein sequence ID" value="SSLN_0001741701-mRNA-1"/>
    <property type="gene ID" value="SSLN_0001741701"/>
</dbReference>
<dbReference type="EMBL" id="UYSU01041512">
    <property type="protein sequence ID" value="VDM03163.1"/>
    <property type="molecule type" value="Genomic_DNA"/>
</dbReference>